<evidence type="ECO:0000313" key="1">
    <source>
        <dbReference type="EMBL" id="KAF5205408.1"/>
    </source>
</evidence>
<accession>A0A7J6X926</accession>
<sequence length="125" mass="14368">MLTRKYRDYKQVALVVISEVKIRYHNLKLLVQESNINREASIKIQASITFKKKEVMKCKWEPPQNHVQLCSDGSLKDTGGSCAGIFRRQDGSVMMEFTARARVITIAALNWRLSFMAWNLLYNGA</sequence>
<comment type="caution">
    <text evidence="1">The sequence shown here is derived from an EMBL/GenBank/DDBJ whole genome shotgun (WGS) entry which is preliminary data.</text>
</comment>
<organism evidence="1 2">
    <name type="scientific">Thalictrum thalictroides</name>
    <name type="common">Rue-anemone</name>
    <name type="synonym">Anemone thalictroides</name>
    <dbReference type="NCBI Taxonomy" id="46969"/>
    <lineage>
        <taxon>Eukaryota</taxon>
        <taxon>Viridiplantae</taxon>
        <taxon>Streptophyta</taxon>
        <taxon>Embryophyta</taxon>
        <taxon>Tracheophyta</taxon>
        <taxon>Spermatophyta</taxon>
        <taxon>Magnoliopsida</taxon>
        <taxon>Ranunculales</taxon>
        <taxon>Ranunculaceae</taxon>
        <taxon>Thalictroideae</taxon>
        <taxon>Thalictrum</taxon>
    </lineage>
</organism>
<keyword evidence="2" id="KW-1185">Reference proteome</keyword>
<dbReference type="OrthoDB" id="1841727at2759"/>
<proteinExistence type="predicted"/>
<reference evidence="1 2" key="1">
    <citation type="submission" date="2020-06" db="EMBL/GenBank/DDBJ databases">
        <title>Transcriptomic and genomic resources for Thalictrum thalictroides and T. hernandezii: Facilitating candidate gene discovery in an emerging model plant lineage.</title>
        <authorList>
            <person name="Arias T."/>
            <person name="Riano-Pachon D.M."/>
            <person name="Di Stilio V.S."/>
        </authorList>
    </citation>
    <scope>NUCLEOTIDE SEQUENCE [LARGE SCALE GENOMIC DNA]</scope>
    <source>
        <strain evidence="2">cv. WT478/WT964</strain>
        <tissue evidence="1">Leaves</tissue>
    </source>
</reference>
<protein>
    <submittedName>
        <fullName evidence="1">Uncharacterized protein</fullName>
    </submittedName>
</protein>
<gene>
    <name evidence="1" type="ORF">FRX31_005006</name>
</gene>
<dbReference type="AlphaFoldDB" id="A0A7J6X926"/>
<evidence type="ECO:0000313" key="2">
    <source>
        <dbReference type="Proteomes" id="UP000554482"/>
    </source>
</evidence>
<name>A0A7J6X926_THATH</name>
<dbReference type="EMBL" id="JABWDY010004113">
    <property type="protein sequence ID" value="KAF5205408.1"/>
    <property type="molecule type" value="Genomic_DNA"/>
</dbReference>
<dbReference type="Proteomes" id="UP000554482">
    <property type="component" value="Unassembled WGS sequence"/>
</dbReference>